<dbReference type="PATRIC" id="fig|1560201.3.peg.636"/>
<organism evidence="1 3">
    <name type="scientific">Winslowiella iniecta</name>
    <dbReference type="NCBI Taxonomy" id="1560201"/>
    <lineage>
        <taxon>Bacteria</taxon>
        <taxon>Pseudomonadati</taxon>
        <taxon>Pseudomonadota</taxon>
        <taxon>Gammaproteobacteria</taxon>
        <taxon>Enterobacterales</taxon>
        <taxon>Erwiniaceae</taxon>
        <taxon>Winslowiella</taxon>
    </lineage>
</organism>
<dbReference type="EMBL" id="JRXF01000041">
    <property type="protein sequence ID" value="KOC88841.1"/>
    <property type="molecule type" value="Genomic_DNA"/>
</dbReference>
<accession>A0A0L7T0V0</accession>
<evidence type="ECO:0000313" key="4">
    <source>
        <dbReference type="Proteomes" id="UP000037088"/>
    </source>
</evidence>
<dbReference type="EMBL" id="JRXE01000003">
    <property type="protein sequence ID" value="KOC92180.1"/>
    <property type="molecule type" value="Genomic_DNA"/>
</dbReference>
<keyword evidence="4" id="KW-1185">Reference proteome</keyword>
<dbReference type="Proteomes" id="UP000037088">
    <property type="component" value="Unassembled WGS sequence"/>
</dbReference>
<evidence type="ECO:0000313" key="2">
    <source>
        <dbReference type="EMBL" id="KOC92180.1"/>
    </source>
</evidence>
<name>A0A0L7T0V0_9GAMM</name>
<sequence>METKLKTAKINFGVESAETIFNAIIHGETTQTALYGFINRVGTNKRNTSKALELLKDHKLRLKQNARASRTVRTTLNPYSAELAKGRDVMDIIQPVLSAWRLHYAKQGIGLMNDQVLILKMVEAAAALKKLTGEKVPDMATAG</sequence>
<gene>
    <name evidence="2" type="ORF">NG42_02970</name>
    <name evidence="1" type="ORF">NG43_19520</name>
</gene>
<evidence type="ECO:0000313" key="1">
    <source>
        <dbReference type="EMBL" id="KOC88841.1"/>
    </source>
</evidence>
<reference evidence="3 4" key="1">
    <citation type="journal article" date="2015" name="Int. J. Syst. Evol. Microbiol.">
        <title>Erwinia iniecta sp. nov., isolated from Russian wheat aphids (Diuraphis noxia).</title>
        <authorList>
            <person name="Campillo T."/>
            <person name="Luna E."/>
            <person name="Portier P."/>
            <person name="Fischer-Le Saux M."/>
            <person name="Lapitan N."/>
            <person name="Tisserat N.A."/>
            <person name="Leach J.E."/>
        </authorList>
    </citation>
    <scope>NUCLEOTIDE SEQUENCE [LARGE SCALE GENOMIC DNA]</scope>
    <source>
        <strain evidence="2 4">B120</strain>
        <strain evidence="1 3">B149</strain>
    </source>
</reference>
<dbReference type="Proteomes" id="UP000036851">
    <property type="component" value="Unassembled WGS sequence"/>
</dbReference>
<comment type="caution">
    <text evidence="1">The sequence shown here is derived from an EMBL/GenBank/DDBJ whole genome shotgun (WGS) entry which is preliminary data.</text>
</comment>
<evidence type="ECO:0000313" key="3">
    <source>
        <dbReference type="Proteomes" id="UP000036851"/>
    </source>
</evidence>
<dbReference type="AlphaFoldDB" id="A0A0L7T0V0"/>
<protein>
    <submittedName>
        <fullName evidence="1">Uncharacterized protein</fullName>
    </submittedName>
</protein>
<proteinExistence type="predicted"/>